<dbReference type="InterPro" id="IPR036388">
    <property type="entry name" value="WH-like_DNA-bd_sf"/>
</dbReference>
<dbReference type="RefSeq" id="WP_093073380.1">
    <property type="nucleotide sequence ID" value="NZ_FOGV01000017.1"/>
</dbReference>
<comment type="caution">
    <text evidence="11">The sequence shown here is derived from an EMBL/GenBank/DDBJ whole genome shotgun (WGS) entry which is preliminary data.</text>
</comment>
<keyword evidence="3" id="KW-0902">Two-component regulatory system</keyword>
<proteinExistence type="predicted"/>
<evidence type="ECO:0000256" key="2">
    <source>
        <dbReference type="ARBA" id="ARBA00022553"/>
    </source>
</evidence>
<dbReference type="PANTHER" id="PTHR48111:SF40">
    <property type="entry name" value="PHOSPHATE REGULON TRANSCRIPTIONAL REGULATORY PROTEIN PHOB"/>
    <property type="match status" value="1"/>
</dbReference>
<dbReference type="InterPro" id="IPR001789">
    <property type="entry name" value="Sig_transdc_resp-reg_receiver"/>
</dbReference>
<evidence type="ECO:0000313" key="11">
    <source>
        <dbReference type="EMBL" id="SES15477.1"/>
    </source>
</evidence>
<dbReference type="GO" id="GO:0006355">
    <property type="term" value="P:regulation of DNA-templated transcription"/>
    <property type="evidence" value="ECO:0007669"/>
    <property type="project" value="InterPro"/>
</dbReference>
<organism evidence="11 12">
    <name type="scientific">Salisediminibacterium halotolerans</name>
    <dbReference type="NCBI Taxonomy" id="517425"/>
    <lineage>
        <taxon>Bacteria</taxon>
        <taxon>Bacillati</taxon>
        <taxon>Bacillota</taxon>
        <taxon>Bacilli</taxon>
        <taxon>Bacillales</taxon>
        <taxon>Bacillaceae</taxon>
        <taxon>Salisediminibacterium</taxon>
    </lineage>
</organism>
<dbReference type="GO" id="GO:0032993">
    <property type="term" value="C:protein-DNA complex"/>
    <property type="evidence" value="ECO:0007669"/>
    <property type="project" value="TreeGrafter"/>
</dbReference>
<keyword evidence="12" id="KW-1185">Reference proteome</keyword>
<keyword evidence="6" id="KW-0804">Transcription</keyword>
<dbReference type="PANTHER" id="PTHR48111">
    <property type="entry name" value="REGULATOR OF RPOS"/>
    <property type="match status" value="1"/>
</dbReference>
<evidence type="ECO:0000256" key="7">
    <source>
        <dbReference type="PROSITE-ProRule" id="PRU00169"/>
    </source>
</evidence>
<dbReference type="SUPFAM" id="SSF52172">
    <property type="entry name" value="CheY-like"/>
    <property type="match status" value="1"/>
</dbReference>
<evidence type="ECO:0000256" key="5">
    <source>
        <dbReference type="ARBA" id="ARBA00023125"/>
    </source>
</evidence>
<dbReference type="Pfam" id="PF00486">
    <property type="entry name" value="Trans_reg_C"/>
    <property type="match status" value="1"/>
</dbReference>
<dbReference type="OrthoDB" id="9790442at2"/>
<comment type="subcellular location">
    <subcellularLocation>
        <location evidence="1">Cytoplasm</location>
    </subcellularLocation>
</comment>
<keyword evidence="2 7" id="KW-0597">Phosphoprotein</keyword>
<dbReference type="Pfam" id="PF00072">
    <property type="entry name" value="Response_reg"/>
    <property type="match status" value="1"/>
</dbReference>
<accession>A0A1H9V2K1</accession>
<dbReference type="SMART" id="SM00448">
    <property type="entry name" value="REC"/>
    <property type="match status" value="1"/>
</dbReference>
<keyword evidence="5 8" id="KW-0238">DNA-binding</keyword>
<keyword evidence="4" id="KW-0805">Transcription regulation</keyword>
<evidence type="ECO:0000259" key="10">
    <source>
        <dbReference type="PROSITE" id="PS51755"/>
    </source>
</evidence>
<name>A0A1H9V2K1_9BACI</name>
<evidence type="ECO:0000256" key="4">
    <source>
        <dbReference type="ARBA" id="ARBA00023015"/>
    </source>
</evidence>
<dbReference type="InterPro" id="IPR011006">
    <property type="entry name" value="CheY-like_superfamily"/>
</dbReference>
<reference evidence="12" key="1">
    <citation type="submission" date="2016-10" db="EMBL/GenBank/DDBJ databases">
        <authorList>
            <person name="de Groot N.N."/>
        </authorList>
    </citation>
    <scope>NUCLEOTIDE SEQUENCE [LARGE SCALE GENOMIC DNA]</scope>
    <source>
        <strain evidence="12">10nlg</strain>
    </source>
</reference>
<dbReference type="CDD" id="cd00383">
    <property type="entry name" value="trans_reg_C"/>
    <property type="match status" value="1"/>
</dbReference>
<evidence type="ECO:0000256" key="1">
    <source>
        <dbReference type="ARBA" id="ARBA00004496"/>
    </source>
</evidence>
<dbReference type="GO" id="GO:0005829">
    <property type="term" value="C:cytosol"/>
    <property type="evidence" value="ECO:0007669"/>
    <property type="project" value="TreeGrafter"/>
</dbReference>
<dbReference type="FunFam" id="1.10.10.10:FF:000018">
    <property type="entry name" value="DNA-binding response regulator ResD"/>
    <property type="match status" value="1"/>
</dbReference>
<evidence type="ECO:0000256" key="8">
    <source>
        <dbReference type="PROSITE-ProRule" id="PRU01091"/>
    </source>
</evidence>
<dbReference type="Proteomes" id="UP000199318">
    <property type="component" value="Unassembled WGS sequence"/>
</dbReference>
<evidence type="ECO:0000259" key="9">
    <source>
        <dbReference type="PROSITE" id="PS50110"/>
    </source>
</evidence>
<dbReference type="AlphaFoldDB" id="A0A1H9V2K1"/>
<evidence type="ECO:0000256" key="3">
    <source>
        <dbReference type="ARBA" id="ARBA00023012"/>
    </source>
</evidence>
<protein>
    <submittedName>
        <fullName evidence="11">Two-component system, OmpR family, phosphate regulon response regulator PhoB/two-component system, OmpR family, response regulator RegX3</fullName>
    </submittedName>
</protein>
<dbReference type="InterPro" id="IPR039420">
    <property type="entry name" value="WalR-like"/>
</dbReference>
<dbReference type="EMBL" id="FOGV01000017">
    <property type="protein sequence ID" value="SES15477.1"/>
    <property type="molecule type" value="Genomic_DNA"/>
</dbReference>
<dbReference type="GO" id="GO:0000156">
    <property type="term" value="F:phosphorelay response regulator activity"/>
    <property type="evidence" value="ECO:0007669"/>
    <property type="project" value="TreeGrafter"/>
</dbReference>
<gene>
    <name evidence="11" type="ORF">SAMN05444126_11730</name>
</gene>
<dbReference type="STRING" id="1464123.SAMN05444126_11730"/>
<dbReference type="SMART" id="SM00862">
    <property type="entry name" value="Trans_reg_C"/>
    <property type="match status" value="1"/>
</dbReference>
<sequence length="237" mass="26582">MTGNKIAIIEDDEDIRELTALYLENKGYSVAGEGHGDKALALIHQAGPDLILLDMMLPGKSGEELCADISASYGDIPIIIMSSKRSSEDKVRGLNAGANDYITKPFDMAELEARIKANLRRKGAGTAQANHQLRAGDIVIDTESFDVTVAGEPVHLYTKERQLLMYFMQHPGQVFSAEQLYDRIWGEDYFGDLKTVSVHIRNLRKKIEHDPKNPQYVITVRGFGYKFSKKFEFVQEV</sequence>
<dbReference type="GO" id="GO:0000976">
    <property type="term" value="F:transcription cis-regulatory region binding"/>
    <property type="evidence" value="ECO:0007669"/>
    <property type="project" value="TreeGrafter"/>
</dbReference>
<feature type="domain" description="OmpR/PhoB-type" evidence="10">
    <location>
        <begin position="130"/>
        <end position="229"/>
    </location>
</feature>
<feature type="DNA-binding region" description="OmpR/PhoB-type" evidence="8">
    <location>
        <begin position="130"/>
        <end position="229"/>
    </location>
</feature>
<dbReference type="Gene3D" id="3.40.50.2300">
    <property type="match status" value="1"/>
</dbReference>
<dbReference type="PROSITE" id="PS51755">
    <property type="entry name" value="OMPR_PHOB"/>
    <property type="match status" value="1"/>
</dbReference>
<dbReference type="Gene3D" id="6.10.250.690">
    <property type="match status" value="1"/>
</dbReference>
<evidence type="ECO:0000313" key="12">
    <source>
        <dbReference type="Proteomes" id="UP000199318"/>
    </source>
</evidence>
<feature type="domain" description="Response regulatory" evidence="9">
    <location>
        <begin position="5"/>
        <end position="119"/>
    </location>
</feature>
<dbReference type="InterPro" id="IPR001867">
    <property type="entry name" value="OmpR/PhoB-type_DNA-bd"/>
</dbReference>
<evidence type="ECO:0000256" key="6">
    <source>
        <dbReference type="ARBA" id="ARBA00023163"/>
    </source>
</evidence>
<dbReference type="PROSITE" id="PS50110">
    <property type="entry name" value="RESPONSE_REGULATORY"/>
    <property type="match status" value="1"/>
</dbReference>
<dbReference type="Gene3D" id="1.10.10.10">
    <property type="entry name" value="Winged helix-like DNA-binding domain superfamily/Winged helix DNA-binding domain"/>
    <property type="match status" value="1"/>
</dbReference>
<feature type="modified residue" description="4-aspartylphosphate" evidence="7">
    <location>
        <position position="54"/>
    </location>
</feature>